<dbReference type="InterPro" id="IPR029068">
    <property type="entry name" value="Glyas_Bleomycin-R_OHBP_Dase"/>
</dbReference>
<dbReference type="Pfam" id="PF00903">
    <property type="entry name" value="Glyoxalase"/>
    <property type="match status" value="1"/>
</dbReference>
<dbReference type="PANTHER" id="PTHR21366">
    <property type="entry name" value="GLYOXALASE FAMILY PROTEIN"/>
    <property type="match status" value="1"/>
</dbReference>
<name>A0A6L8W950_9PROT</name>
<dbReference type="InterPro" id="IPR050383">
    <property type="entry name" value="GlyoxalaseI/FosfomycinResist"/>
</dbReference>
<dbReference type="EMBL" id="WTUW01000002">
    <property type="protein sequence ID" value="MZR31023.1"/>
    <property type="molecule type" value="Genomic_DNA"/>
</dbReference>
<dbReference type="Gene3D" id="3.10.180.10">
    <property type="entry name" value="2,3-Dihydroxybiphenyl 1,2-Dioxygenase, domain 1"/>
    <property type="match status" value="1"/>
</dbReference>
<sequence length="126" mass="13847">MIKNIDHLVLTVTSIERTKSFYCEVLGMIYEEFGEGRCALNFGQSKINLHLAGHEFEPKAHLAKPGTADLCFIIEGELAEMQARLVAAGIAILEGPVARTGARGPITSIYVRDPDLNLIELSVYDE</sequence>
<feature type="domain" description="VOC" evidence="1">
    <location>
        <begin position="4"/>
        <end position="124"/>
    </location>
</feature>
<organism evidence="2 3">
    <name type="scientific">Sneathiella litorea</name>
    <dbReference type="NCBI Taxonomy" id="2606216"/>
    <lineage>
        <taxon>Bacteria</taxon>
        <taxon>Pseudomonadati</taxon>
        <taxon>Pseudomonadota</taxon>
        <taxon>Alphaproteobacteria</taxon>
        <taxon>Sneathiellales</taxon>
        <taxon>Sneathiellaceae</taxon>
        <taxon>Sneathiella</taxon>
    </lineage>
</organism>
<dbReference type="InterPro" id="IPR004360">
    <property type="entry name" value="Glyas_Fos-R_dOase_dom"/>
</dbReference>
<dbReference type="InterPro" id="IPR037523">
    <property type="entry name" value="VOC_core"/>
</dbReference>
<comment type="caution">
    <text evidence="2">The sequence shown here is derived from an EMBL/GenBank/DDBJ whole genome shotgun (WGS) entry which is preliminary data.</text>
</comment>
<dbReference type="AlphaFoldDB" id="A0A6L8W950"/>
<dbReference type="RefSeq" id="WP_161315557.1">
    <property type="nucleotide sequence ID" value="NZ_WTUW01000002.1"/>
</dbReference>
<dbReference type="CDD" id="cd07253">
    <property type="entry name" value="GLOD5"/>
    <property type="match status" value="1"/>
</dbReference>
<dbReference type="PANTHER" id="PTHR21366:SF14">
    <property type="entry name" value="GLYOXALASE DOMAIN-CONTAINING PROTEIN 5"/>
    <property type="match status" value="1"/>
</dbReference>
<evidence type="ECO:0000313" key="3">
    <source>
        <dbReference type="Proteomes" id="UP000476030"/>
    </source>
</evidence>
<accession>A0A6L8W950</accession>
<dbReference type="SUPFAM" id="SSF54593">
    <property type="entry name" value="Glyoxalase/Bleomycin resistance protein/Dihydroxybiphenyl dioxygenase"/>
    <property type="match status" value="1"/>
</dbReference>
<gene>
    <name evidence="2" type="ORF">GQE98_10305</name>
</gene>
<reference evidence="2 3" key="1">
    <citation type="submission" date="2019-12" db="EMBL/GenBank/DDBJ databases">
        <title>Snethiella sp. nov. sp. isolated from sea sand.</title>
        <authorList>
            <person name="Kim J."/>
            <person name="Jeong S.E."/>
            <person name="Jung H.S."/>
            <person name="Jeon C.O."/>
        </authorList>
    </citation>
    <scope>NUCLEOTIDE SEQUENCE [LARGE SCALE GENOMIC DNA]</scope>
    <source>
        <strain evidence="2 3">DP05</strain>
    </source>
</reference>
<dbReference type="PROSITE" id="PS51819">
    <property type="entry name" value="VOC"/>
    <property type="match status" value="1"/>
</dbReference>
<keyword evidence="3" id="KW-1185">Reference proteome</keyword>
<protein>
    <submittedName>
        <fullName evidence="2">VOC family protein</fullName>
    </submittedName>
</protein>
<evidence type="ECO:0000259" key="1">
    <source>
        <dbReference type="PROSITE" id="PS51819"/>
    </source>
</evidence>
<proteinExistence type="predicted"/>
<evidence type="ECO:0000313" key="2">
    <source>
        <dbReference type="EMBL" id="MZR31023.1"/>
    </source>
</evidence>
<dbReference type="Proteomes" id="UP000476030">
    <property type="component" value="Unassembled WGS sequence"/>
</dbReference>